<evidence type="ECO:0000313" key="2">
    <source>
        <dbReference type="Proteomes" id="UP000821845"/>
    </source>
</evidence>
<name>A0ACB7TBL9_HYAAI</name>
<dbReference type="EMBL" id="CM023481">
    <property type="protein sequence ID" value="KAH6944536.1"/>
    <property type="molecule type" value="Genomic_DNA"/>
</dbReference>
<dbReference type="Proteomes" id="UP000821845">
    <property type="component" value="Chromosome 1"/>
</dbReference>
<reference evidence="1" key="1">
    <citation type="submission" date="2020-05" db="EMBL/GenBank/DDBJ databases">
        <title>Large-scale comparative analyses of tick genomes elucidate their genetic diversity and vector capacities.</title>
        <authorList>
            <person name="Jia N."/>
            <person name="Wang J."/>
            <person name="Shi W."/>
            <person name="Du L."/>
            <person name="Sun Y."/>
            <person name="Zhan W."/>
            <person name="Jiang J."/>
            <person name="Wang Q."/>
            <person name="Zhang B."/>
            <person name="Ji P."/>
            <person name="Sakyi L.B."/>
            <person name="Cui X."/>
            <person name="Yuan T."/>
            <person name="Jiang B."/>
            <person name="Yang W."/>
            <person name="Lam T.T.-Y."/>
            <person name="Chang Q."/>
            <person name="Ding S."/>
            <person name="Wang X."/>
            <person name="Zhu J."/>
            <person name="Ruan X."/>
            <person name="Zhao L."/>
            <person name="Wei J."/>
            <person name="Que T."/>
            <person name="Du C."/>
            <person name="Cheng J."/>
            <person name="Dai P."/>
            <person name="Han X."/>
            <person name="Huang E."/>
            <person name="Gao Y."/>
            <person name="Liu J."/>
            <person name="Shao H."/>
            <person name="Ye R."/>
            <person name="Li L."/>
            <person name="Wei W."/>
            <person name="Wang X."/>
            <person name="Wang C."/>
            <person name="Yang T."/>
            <person name="Huo Q."/>
            <person name="Li W."/>
            <person name="Guo W."/>
            <person name="Chen H."/>
            <person name="Zhou L."/>
            <person name="Ni X."/>
            <person name="Tian J."/>
            <person name="Zhou Y."/>
            <person name="Sheng Y."/>
            <person name="Liu T."/>
            <person name="Pan Y."/>
            <person name="Xia L."/>
            <person name="Li J."/>
            <person name="Zhao F."/>
            <person name="Cao W."/>
        </authorList>
    </citation>
    <scope>NUCLEOTIDE SEQUENCE</scope>
    <source>
        <strain evidence="1">Hyas-2018</strain>
    </source>
</reference>
<protein>
    <submittedName>
        <fullName evidence="1">Uncharacterized protein</fullName>
    </submittedName>
</protein>
<comment type="caution">
    <text evidence="1">The sequence shown here is derived from an EMBL/GenBank/DDBJ whole genome shotgun (WGS) entry which is preliminary data.</text>
</comment>
<keyword evidence="2" id="KW-1185">Reference proteome</keyword>
<organism evidence="1 2">
    <name type="scientific">Hyalomma asiaticum</name>
    <name type="common">Tick</name>
    <dbReference type="NCBI Taxonomy" id="266040"/>
    <lineage>
        <taxon>Eukaryota</taxon>
        <taxon>Metazoa</taxon>
        <taxon>Ecdysozoa</taxon>
        <taxon>Arthropoda</taxon>
        <taxon>Chelicerata</taxon>
        <taxon>Arachnida</taxon>
        <taxon>Acari</taxon>
        <taxon>Parasitiformes</taxon>
        <taxon>Ixodida</taxon>
        <taxon>Ixodoidea</taxon>
        <taxon>Ixodidae</taxon>
        <taxon>Hyalomminae</taxon>
        <taxon>Hyalomma</taxon>
    </lineage>
</organism>
<accession>A0ACB7TBL9</accession>
<gene>
    <name evidence="1" type="ORF">HPB50_003826</name>
</gene>
<evidence type="ECO:0000313" key="1">
    <source>
        <dbReference type="EMBL" id="KAH6944536.1"/>
    </source>
</evidence>
<proteinExistence type="predicted"/>
<sequence length="84" mass="9442">MQRRGERPVPADDAPGPPPEKVLPPLPRNGSCGQDSRPRRKHRRLGTDRHKHRGVTTDRCRCLGSDPALEVLLSLFAGSWYRCC</sequence>